<keyword evidence="2 4" id="KW-0378">Hydrolase</keyword>
<dbReference type="Proteomes" id="UP001442494">
    <property type="component" value="Unassembled WGS sequence"/>
</dbReference>
<reference evidence="4 5" key="1">
    <citation type="submission" date="2022-04" db="EMBL/GenBank/DDBJ databases">
        <title>Positive selection, recombination, and allopatry shape intraspecific diversity of widespread and dominant cyanobacteria.</title>
        <authorList>
            <person name="Wei J."/>
            <person name="Shu W."/>
            <person name="Hu C."/>
        </authorList>
    </citation>
    <scope>NUCLEOTIDE SEQUENCE [LARGE SCALE GENOMIC DNA]</scope>
    <source>
        <strain evidence="4 5">GB2-A5</strain>
    </source>
</reference>
<dbReference type="CDD" id="cd03884">
    <property type="entry name" value="M20_bAS"/>
    <property type="match status" value="1"/>
</dbReference>
<dbReference type="NCBIfam" id="TIGR01879">
    <property type="entry name" value="hydantase"/>
    <property type="match status" value="1"/>
</dbReference>
<dbReference type="InterPro" id="IPR036264">
    <property type="entry name" value="Bact_exopeptidase_dim_dom"/>
</dbReference>
<dbReference type="Pfam" id="PF01546">
    <property type="entry name" value="Peptidase_M20"/>
    <property type="match status" value="1"/>
</dbReference>
<proteinExistence type="inferred from homology"/>
<accession>A0ABV0JMA4</accession>
<dbReference type="PIRSF" id="PIRSF001235">
    <property type="entry name" value="Amidase_carbamoylase"/>
    <property type="match status" value="1"/>
</dbReference>
<gene>
    <name evidence="4" type="ORF">NDI37_08830</name>
</gene>
<dbReference type="InterPro" id="IPR010158">
    <property type="entry name" value="Amidase_Cbmase"/>
</dbReference>
<organism evidence="4 5">
    <name type="scientific">Funiculus sociatus GB2-A5</name>
    <dbReference type="NCBI Taxonomy" id="2933946"/>
    <lineage>
        <taxon>Bacteria</taxon>
        <taxon>Bacillati</taxon>
        <taxon>Cyanobacteriota</taxon>
        <taxon>Cyanophyceae</taxon>
        <taxon>Coleofasciculales</taxon>
        <taxon>Coleofasciculaceae</taxon>
        <taxon>Funiculus</taxon>
    </lineage>
</organism>
<dbReference type="InterPro" id="IPR011650">
    <property type="entry name" value="Peptidase_M20_dimer"/>
</dbReference>
<keyword evidence="5" id="KW-1185">Reference proteome</keyword>
<sequence>MTVISPLAVNSDRLNRSIANLAEIGKLPNSGVRRLAYSQEDLQARQLVQGWMIKAGMTVRIDAAGNIIGTYPGQQPAPALATGSHIDTVPSGGRYDGVLGVLAGIEAVRVLHENRIALTHPVEVIVFADEEGTMIGAKAMSGSVVKDPEYYSRRDRASIQTCLQLIGGNWDKIATAKRTRSDIAAYVELHVEQGGVLESLGREIGVVEGIVSQHRYKITITGCPNHAGTTPMHQRQDALVAGAQVILAVNDLAKNTPGQQVATVGALNVFPNAANIVPGRVEMTVDIRDLSQTHVEGIAEELEERLKAIASATQTEIAIAPFLQTIPTLATPQIQQAIVQACLSLKLTHCTMPSRASHDAQEIGHFTDMGMIFVPSKAGISHAENEYTSPEQCTQGANVLLQTLLHLDQIYTARSRFPS</sequence>
<dbReference type="RefSeq" id="WP_190421526.1">
    <property type="nucleotide sequence ID" value="NZ_JAMPKK010000015.1"/>
</dbReference>
<feature type="domain" description="Peptidase M20 dimerisation" evidence="3">
    <location>
        <begin position="215"/>
        <end position="311"/>
    </location>
</feature>
<dbReference type="SUPFAM" id="SSF53187">
    <property type="entry name" value="Zn-dependent exopeptidases"/>
    <property type="match status" value="1"/>
</dbReference>
<dbReference type="EMBL" id="JAMPKK010000015">
    <property type="protein sequence ID" value="MEP0864571.1"/>
    <property type="molecule type" value="Genomic_DNA"/>
</dbReference>
<evidence type="ECO:0000256" key="1">
    <source>
        <dbReference type="ARBA" id="ARBA00006153"/>
    </source>
</evidence>
<comment type="similarity">
    <text evidence="1">Belongs to the peptidase M20 family.</text>
</comment>
<dbReference type="Gene3D" id="3.40.630.10">
    <property type="entry name" value="Zn peptidases"/>
    <property type="match status" value="1"/>
</dbReference>
<evidence type="ECO:0000313" key="4">
    <source>
        <dbReference type="EMBL" id="MEP0864571.1"/>
    </source>
</evidence>
<comment type="caution">
    <text evidence="4">The sequence shown here is derived from an EMBL/GenBank/DDBJ whole genome shotgun (WGS) entry which is preliminary data.</text>
</comment>
<dbReference type="SUPFAM" id="SSF55031">
    <property type="entry name" value="Bacterial exopeptidase dimerisation domain"/>
    <property type="match status" value="1"/>
</dbReference>
<dbReference type="NCBIfam" id="NF006771">
    <property type="entry name" value="PRK09290.1-5"/>
    <property type="match status" value="1"/>
</dbReference>
<dbReference type="Pfam" id="PF07687">
    <property type="entry name" value="M20_dimer"/>
    <property type="match status" value="1"/>
</dbReference>
<dbReference type="PANTHER" id="PTHR32494:SF5">
    <property type="entry name" value="ALLANTOATE AMIDOHYDROLASE"/>
    <property type="match status" value="1"/>
</dbReference>
<evidence type="ECO:0000256" key="2">
    <source>
        <dbReference type="ARBA" id="ARBA00022801"/>
    </source>
</evidence>
<evidence type="ECO:0000313" key="5">
    <source>
        <dbReference type="Proteomes" id="UP001442494"/>
    </source>
</evidence>
<dbReference type="InterPro" id="IPR002933">
    <property type="entry name" value="Peptidase_M20"/>
</dbReference>
<name>A0ABV0JMA4_9CYAN</name>
<dbReference type="PANTHER" id="PTHR32494">
    <property type="entry name" value="ALLANTOATE DEIMINASE-RELATED"/>
    <property type="match status" value="1"/>
</dbReference>
<dbReference type="GO" id="GO:0016787">
    <property type="term" value="F:hydrolase activity"/>
    <property type="evidence" value="ECO:0007669"/>
    <property type="project" value="UniProtKB-KW"/>
</dbReference>
<evidence type="ECO:0000259" key="3">
    <source>
        <dbReference type="Pfam" id="PF07687"/>
    </source>
</evidence>
<protein>
    <submittedName>
        <fullName evidence="4">Zn-dependent hydrolase</fullName>
    </submittedName>
</protein>
<dbReference type="Gene3D" id="3.30.70.360">
    <property type="match status" value="1"/>
</dbReference>